<dbReference type="InterPro" id="IPR036452">
    <property type="entry name" value="Ribo_hydro-like"/>
</dbReference>
<evidence type="ECO:0000256" key="1">
    <source>
        <dbReference type="ARBA" id="ARBA00022801"/>
    </source>
</evidence>
<sequence length="330" mass="37042">MRYPPLLQTYFDCGYGREPYRDLVRDRWLQSRLQPPTGTVDAVVDTDAYNEIDDQYALAWLLCAPDRVRIQAITAAPFHNIKAESPAQGMQRSYREILHVLELLGCPQRKKDVYLGAESFLPDEKTPVLSPGAQKIIDLAERRLPEDPLYVVAIGAITNVASALLCRPAIRDNIVVLWLGGHSRHWPNTREFNLVQDIAAARAVFASKVPLVQFPCAGVCEQLAVTGPELEAALRGQNAFCNYLCDLTAKEAALYCQGPQWNRIIWDIAPVSWLMGKDMVDTQILPAWPPSYSGYYEVRPAGHSMACAYAVHREKIFSDLFARLSGRRLP</sequence>
<evidence type="ECO:0000313" key="4">
    <source>
        <dbReference type="EMBL" id="SCJ64831.1"/>
    </source>
</evidence>
<dbReference type="GO" id="GO:0005829">
    <property type="term" value="C:cytosol"/>
    <property type="evidence" value="ECO:0007669"/>
    <property type="project" value="TreeGrafter"/>
</dbReference>
<organism evidence="4">
    <name type="scientific">uncultured Anaerotruncus sp</name>
    <dbReference type="NCBI Taxonomy" id="905011"/>
    <lineage>
        <taxon>Bacteria</taxon>
        <taxon>Bacillati</taxon>
        <taxon>Bacillota</taxon>
        <taxon>Clostridia</taxon>
        <taxon>Eubacteriales</taxon>
        <taxon>Oscillospiraceae</taxon>
        <taxon>Anaerotruncus</taxon>
        <taxon>environmental samples</taxon>
    </lineage>
</organism>
<feature type="domain" description="Inosine/uridine-preferring nucleoside hydrolase" evidence="3">
    <location>
        <begin position="43"/>
        <end position="279"/>
    </location>
</feature>
<dbReference type="Pfam" id="PF01156">
    <property type="entry name" value="IU_nuc_hydro"/>
    <property type="match status" value="1"/>
</dbReference>
<reference evidence="4" key="1">
    <citation type="submission" date="2015-09" db="EMBL/GenBank/DDBJ databases">
        <authorList>
            <consortium name="Pathogen Informatics"/>
        </authorList>
    </citation>
    <scope>NUCLEOTIDE SEQUENCE</scope>
    <source>
        <strain evidence="4">2789STDY5834896</strain>
    </source>
</reference>
<proteinExistence type="predicted"/>
<protein>
    <submittedName>
        <fullName evidence="4">Ribonucleoside hydrolase RihC</fullName>
    </submittedName>
</protein>
<evidence type="ECO:0000259" key="3">
    <source>
        <dbReference type="Pfam" id="PF01156"/>
    </source>
</evidence>
<dbReference type="InterPro" id="IPR023186">
    <property type="entry name" value="IUNH"/>
</dbReference>
<gene>
    <name evidence="4" type="ORF">SAMEA3545359_01243</name>
</gene>
<dbReference type="SUPFAM" id="SSF53590">
    <property type="entry name" value="Nucleoside hydrolase"/>
    <property type="match status" value="1"/>
</dbReference>
<dbReference type="GO" id="GO:0008477">
    <property type="term" value="F:purine nucleosidase activity"/>
    <property type="evidence" value="ECO:0007669"/>
    <property type="project" value="TreeGrafter"/>
</dbReference>
<evidence type="ECO:0000256" key="2">
    <source>
        <dbReference type="ARBA" id="ARBA00023295"/>
    </source>
</evidence>
<dbReference type="EMBL" id="FMHG01000001">
    <property type="protein sequence ID" value="SCJ64831.1"/>
    <property type="molecule type" value="Genomic_DNA"/>
</dbReference>
<dbReference type="GO" id="GO:0006152">
    <property type="term" value="P:purine nucleoside catabolic process"/>
    <property type="evidence" value="ECO:0007669"/>
    <property type="project" value="TreeGrafter"/>
</dbReference>
<dbReference type="AlphaFoldDB" id="A0A1C6I4U0"/>
<accession>A0A1C6I4U0</accession>
<keyword evidence="1 4" id="KW-0378">Hydrolase</keyword>
<dbReference type="PANTHER" id="PTHR12304:SF4">
    <property type="entry name" value="URIDINE NUCLEOSIDASE"/>
    <property type="match status" value="1"/>
</dbReference>
<dbReference type="InterPro" id="IPR001910">
    <property type="entry name" value="Inosine/uridine_hydrolase_dom"/>
</dbReference>
<dbReference type="Gene3D" id="3.90.245.10">
    <property type="entry name" value="Ribonucleoside hydrolase-like"/>
    <property type="match status" value="1"/>
</dbReference>
<dbReference type="PANTHER" id="PTHR12304">
    <property type="entry name" value="INOSINE-URIDINE PREFERRING NUCLEOSIDE HYDROLASE"/>
    <property type="match status" value="1"/>
</dbReference>
<name>A0A1C6I4U0_9FIRM</name>
<keyword evidence="2" id="KW-0326">Glycosidase</keyword>